<dbReference type="GO" id="GO:0042597">
    <property type="term" value="C:periplasmic space"/>
    <property type="evidence" value="ECO:0007669"/>
    <property type="project" value="UniProtKB-SubCell"/>
</dbReference>
<evidence type="ECO:0000256" key="4">
    <source>
        <dbReference type="ARBA" id="ARBA00022617"/>
    </source>
</evidence>
<name>A0A7W2TWY0_9GAMM</name>
<evidence type="ECO:0000256" key="7">
    <source>
        <dbReference type="ARBA" id="ARBA00022764"/>
    </source>
</evidence>
<protein>
    <recommendedName>
        <fullName evidence="12">Methylamine utilization protein MauG</fullName>
    </recommendedName>
</protein>
<comment type="pathway">
    <text evidence="2">One-carbon metabolism; methylamine degradation.</text>
</comment>
<organism evidence="17 18">
    <name type="scientific">Sediminihaliea albiluteola</name>
    <dbReference type="NCBI Taxonomy" id="2758564"/>
    <lineage>
        <taxon>Bacteria</taxon>
        <taxon>Pseudomonadati</taxon>
        <taxon>Pseudomonadota</taxon>
        <taxon>Gammaproteobacteria</taxon>
        <taxon>Cellvibrionales</taxon>
        <taxon>Halieaceae</taxon>
        <taxon>Sediminihaliea</taxon>
    </lineage>
</organism>
<evidence type="ECO:0000256" key="5">
    <source>
        <dbReference type="ARBA" id="ARBA00022723"/>
    </source>
</evidence>
<evidence type="ECO:0000313" key="17">
    <source>
        <dbReference type="EMBL" id="MBA6413475.1"/>
    </source>
</evidence>
<dbReference type="GO" id="GO:0020037">
    <property type="term" value="F:heme binding"/>
    <property type="evidence" value="ECO:0007669"/>
    <property type="project" value="InterPro"/>
</dbReference>
<comment type="subcellular location">
    <subcellularLocation>
        <location evidence="1">Periplasm</location>
    </subcellularLocation>
</comment>
<feature type="domain" description="Cytochrome c" evidence="16">
    <location>
        <begin position="236"/>
        <end position="367"/>
    </location>
</feature>
<evidence type="ECO:0000256" key="6">
    <source>
        <dbReference type="ARBA" id="ARBA00022729"/>
    </source>
</evidence>
<keyword evidence="4 13" id="KW-0349">Heme</keyword>
<evidence type="ECO:0000256" key="9">
    <source>
        <dbReference type="ARBA" id="ARBA00023002"/>
    </source>
</evidence>
<evidence type="ECO:0000256" key="11">
    <source>
        <dbReference type="ARBA" id="ARBA00058991"/>
    </source>
</evidence>
<feature type="chain" id="PRO_5031065850" description="Methylamine utilization protein MauG" evidence="15">
    <location>
        <begin position="25"/>
        <end position="404"/>
    </location>
</feature>
<dbReference type="PROSITE" id="PS51007">
    <property type="entry name" value="CYTC"/>
    <property type="match status" value="2"/>
</dbReference>
<keyword evidence="7" id="KW-0574">Periplasm</keyword>
<dbReference type="InterPro" id="IPR004852">
    <property type="entry name" value="Di-haem_cyt_c_peroxidsae"/>
</dbReference>
<dbReference type="EMBL" id="JACFXU010000014">
    <property type="protein sequence ID" value="MBA6413475.1"/>
    <property type="molecule type" value="Genomic_DNA"/>
</dbReference>
<evidence type="ECO:0000256" key="14">
    <source>
        <dbReference type="SAM" id="MobiDB-lite"/>
    </source>
</evidence>
<evidence type="ECO:0000256" key="12">
    <source>
        <dbReference type="ARBA" id="ARBA00073576"/>
    </source>
</evidence>
<feature type="domain" description="Cytochrome c" evidence="16">
    <location>
        <begin position="79"/>
        <end position="217"/>
    </location>
</feature>
<keyword evidence="18" id="KW-1185">Reference proteome</keyword>
<evidence type="ECO:0000256" key="2">
    <source>
        <dbReference type="ARBA" id="ARBA00004856"/>
    </source>
</evidence>
<evidence type="ECO:0000259" key="16">
    <source>
        <dbReference type="PROSITE" id="PS51007"/>
    </source>
</evidence>
<evidence type="ECO:0000256" key="1">
    <source>
        <dbReference type="ARBA" id="ARBA00004418"/>
    </source>
</evidence>
<evidence type="ECO:0000313" key="18">
    <source>
        <dbReference type="Proteomes" id="UP000539350"/>
    </source>
</evidence>
<keyword evidence="6 15" id="KW-0732">Signal</keyword>
<comment type="caution">
    <text evidence="17">The sequence shown here is derived from an EMBL/GenBank/DDBJ whole genome shotgun (WGS) entry which is preliminary data.</text>
</comment>
<accession>A0A7W2TWY0</accession>
<dbReference type="Proteomes" id="UP000539350">
    <property type="component" value="Unassembled WGS sequence"/>
</dbReference>
<dbReference type="GO" id="GO:0046872">
    <property type="term" value="F:metal ion binding"/>
    <property type="evidence" value="ECO:0007669"/>
    <property type="project" value="UniProtKB-KW"/>
</dbReference>
<keyword evidence="17" id="KW-0575">Peroxidase</keyword>
<reference evidence="17 18" key="1">
    <citation type="submission" date="2020-07" db="EMBL/GenBank/DDBJ databases">
        <title>Halieaceae bacterium, F7430, whole genome shotgun sequencing project.</title>
        <authorList>
            <person name="Jiang S."/>
            <person name="Liu Z.W."/>
            <person name="Du Z.J."/>
        </authorList>
    </citation>
    <scope>NUCLEOTIDE SEQUENCE [LARGE SCALE GENOMIC DNA]</scope>
    <source>
        <strain evidence="17 18">F7430</strain>
    </source>
</reference>
<sequence length="404" mass="44677">MSVLRGLLRLGLALALSMGQGAVAEEEFQLSADCPPGFELLAGQCKLRSLYQRYASLQDAGVGGLKTGLPTYRDGFSPEQIDLGRYLFFDPILSADGSLSCASCHQPDKGFADGLGRSIGHRGQLMNRSAPSLWNVAFLDSFFWDARAKTLEEQMEGPLYSDIEMANNPQQMLASLNGIDNYRRLFAVAYPQLYDAEQGITLDQVYRAIAAFESSLISLNSRYDHYAHGYADALSAEEKEGLNIFRSFVARCAECHTPPLFTNQQIAVLGTPEPEGMPFDPGASETLGEPTLRGGFKIPSLRNIELTAPYMHSGRFASLREAAEFYTKGRGHAVPEGEELKVHWHIWEPQLSDTELDRLVDFMKTLTDQQFKPREPERLPSGLPLVHRSPARGGELASGEHNNE</sequence>
<dbReference type="RefSeq" id="WP_182172758.1">
    <property type="nucleotide sequence ID" value="NZ_JACFXU010000014.1"/>
</dbReference>
<feature type="region of interest" description="Disordered" evidence="14">
    <location>
        <begin position="369"/>
        <end position="404"/>
    </location>
</feature>
<dbReference type="GO" id="GO:0009055">
    <property type="term" value="F:electron transfer activity"/>
    <property type="evidence" value="ECO:0007669"/>
    <property type="project" value="InterPro"/>
</dbReference>
<keyword evidence="5 13" id="KW-0479">Metal-binding</keyword>
<evidence type="ECO:0000256" key="10">
    <source>
        <dbReference type="ARBA" id="ARBA00023004"/>
    </source>
</evidence>
<dbReference type="AlphaFoldDB" id="A0A7W2TWY0"/>
<evidence type="ECO:0000256" key="3">
    <source>
        <dbReference type="ARBA" id="ARBA00022448"/>
    </source>
</evidence>
<evidence type="ECO:0000256" key="13">
    <source>
        <dbReference type="PROSITE-ProRule" id="PRU00433"/>
    </source>
</evidence>
<keyword evidence="3" id="KW-0813">Transport</keyword>
<feature type="signal peptide" evidence="15">
    <location>
        <begin position="1"/>
        <end position="24"/>
    </location>
</feature>
<dbReference type="Gene3D" id="1.10.760.10">
    <property type="entry name" value="Cytochrome c-like domain"/>
    <property type="match status" value="2"/>
</dbReference>
<dbReference type="PANTHER" id="PTHR30600">
    <property type="entry name" value="CYTOCHROME C PEROXIDASE-RELATED"/>
    <property type="match status" value="1"/>
</dbReference>
<dbReference type="InterPro" id="IPR051395">
    <property type="entry name" value="Cytochrome_c_Peroxidase/MauG"/>
</dbReference>
<keyword evidence="8" id="KW-0249">Electron transport</keyword>
<dbReference type="GO" id="GO:0004130">
    <property type="term" value="F:cytochrome-c peroxidase activity"/>
    <property type="evidence" value="ECO:0007669"/>
    <property type="project" value="TreeGrafter"/>
</dbReference>
<keyword evidence="10 13" id="KW-0408">Iron</keyword>
<gene>
    <name evidence="17" type="ORF">H2508_10180</name>
</gene>
<dbReference type="InterPro" id="IPR009056">
    <property type="entry name" value="Cyt_c-like_dom"/>
</dbReference>
<evidence type="ECO:0000256" key="15">
    <source>
        <dbReference type="SAM" id="SignalP"/>
    </source>
</evidence>
<dbReference type="Pfam" id="PF03150">
    <property type="entry name" value="CCP_MauG"/>
    <property type="match status" value="1"/>
</dbReference>
<dbReference type="SUPFAM" id="SSF46626">
    <property type="entry name" value="Cytochrome c"/>
    <property type="match status" value="2"/>
</dbReference>
<dbReference type="InterPro" id="IPR036909">
    <property type="entry name" value="Cyt_c-like_dom_sf"/>
</dbReference>
<comment type="function">
    <text evidence="11">Involved in methylamine metabolism. Essential for the maturation of the beta subunit of MADH, presumably via a step in the biosynthesis of tryptophan tryptophylquinone (TTQ), the cofactor of MADH.</text>
</comment>
<evidence type="ECO:0000256" key="8">
    <source>
        <dbReference type="ARBA" id="ARBA00022982"/>
    </source>
</evidence>
<keyword evidence="9" id="KW-0560">Oxidoreductase</keyword>
<proteinExistence type="predicted"/>
<dbReference type="FunFam" id="1.10.760.10:FF:000019">
    <property type="entry name" value="Di-heme cytochrome C peroxidase"/>
    <property type="match status" value="1"/>
</dbReference>